<name>A0ABT6ZZU2_9ACTN</name>
<evidence type="ECO:0000259" key="1">
    <source>
        <dbReference type="Pfam" id="PF04149"/>
    </source>
</evidence>
<dbReference type="EMBL" id="JANCPR020000018">
    <property type="protein sequence ID" value="MDJ1134126.1"/>
    <property type="molecule type" value="Genomic_DNA"/>
</dbReference>
<evidence type="ECO:0000313" key="3">
    <source>
        <dbReference type="Proteomes" id="UP001214441"/>
    </source>
</evidence>
<dbReference type="Proteomes" id="UP001214441">
    <property type="component" value="Unassembled WGS sequence"/>
</dbReference>
<dbReference type="InterPro" id="IPR007278">
    <property type="entry name" value="DUF397"/>
</dbReference>
<accession>A0ABT6ZZU2</accession>
<reference evidence="2 3" key="1">
    <citation type="submission" date="2023-05" db="EMBL/GenBank/DDBJ databases">
        <title>Streptantibioticus silvisoli sp. nov., acidotolerant actinomycetes 1 from pine litter.</title>
        <authorList>
            <person name="Swiecimska M."/>
            <person name="Golinska P."/>
            <person name="Sangal V."/>
            <person name="Wachnowicz B."/>
            <person name="Goodfellow M."/>
        </authorList>
    </citation>
    <scope>NUCLEOTIDE SEQUENCE [LARGE SCALE GENOMIC DNA]</scope>
    <source>
        <strain evidence="2 3">DSM 42109</strain>
    </source>
</reference>
<dbReference type="RefSeq" id="WP_274046152.1">
    <property type="nucleotide sequence ID" value="NZ_JANCPR020000018.1"/>
</dbReference>
<proteinExistence type="predicted"/>
<gene>
    <name evidence="2" type="ORF">NMN56_019545</name>
</gene>
<sequence>MSEYTRAVWRKSSYSSNGGACIEAAADLAVSHGVVPVRDSKNPDGPVLTVSTAAFAAFVGAVRDRVI</sequence>
<comment type="caution">
    <text evidence="2">The sequence shown here is derived from an EMBL/GenBank/DDBJ whole genome shotgun (WGS) entry which is preliminary data.</text>
</comment>
<protein>
    <submittedName>
        <fullName evidence="2">DUF397 domain-containing protein</fullName>
    </submittedName>
</protein>
<keyword evidence="3" id="KW-1185">Reference proteome</keyword>
<dbReference type="Pfam" id="PF04149">
    <property type="entry name" value="DUF397"/>
    <property type="match status" value="1"/>
</dbReference>
<evidence type="ECO:0000313" key="2">
    <source>
        <dbReference type="EMBL" id="MDJ1134126.1"/>
    </source>
</evidence>
<feature type="domain" description="DUF397" evidence="1">
    <location>
        <begin position="7"/>
        <end position="63"/>
    </location>
</feature>
<organism evidence="2 3">
    <name type="scientific">Streptomyces iconiensis</name>
    <dbReference type="NCBI Taxonomy" id="1384038"/>
    <lineage>
        <taxon>Bacteria</taxon>
        <taxon>Bacillati</taxon>
        <taxon>Actinomycetota</taxon>
        <taxon>Actinomycetes</taxon>
        <taxon>Kitasatosporales</taxon>
        <taxon>Streptomycetaceae</taxon>
        <taxon>Streptomyces</taxon>
    </lineage>
</organism>